<comment type="caution">
    <text evidence="2">The sequence shown here is derived from an EMBL/GenBank/DDBJ whole genome shotgun (WGS) entry which is preliminary data.</text>
</comment>
<reference evidence="3" key="1">
    <citation type="journal article" date="2019" name="Int. J. Syst. Evol. Microbiol.">
        <title>The Global Catalogue of Microorganisms (GCM) 10K type strain sequencing project: providing services to taxonomists for standard genome sequencing and annotation.</title>
        <authorList>
            <consortium name="The Broad Institute Genomics Platform"/>
            <consortium name="The Broad Institute Genome Sequencing Center for Infectious Disease"/>
            <person name="Wu L."/>
            <person name="Ma J."/>
        </authorList>
    </citation>
    <scope>NUCLEOTIDE SEQUENCE [LARGE SCALE GENOMIC DNA]</scope>
    <source>
        <strain evidence="3">CCUG 63369</strain>
    </source>
</reference>
<evidence type="ECO:0008006" key="4">
    <source>
        <dbReference type="Google" id="ProtNLM"/>
    </source>
</evidence>
<evidence type="ECO:0000313" key="3">
    <source>
        <dbReference type="Proteomes" id="UP001596956"/>
    </source>
</evidence>
<name>A0ABW3BJW5_9ACTN</name>
<feature type="non-terminal residue" evidence="2">
    <location>
        <position position="1"/>
    </location>
</feature>
<dbReference type="EMBL" id="JBHTHR010000959">
    <property type="protein sequence ID" value="MFD0803543.1"/>
    <property type="molecule type" value="Genomic_DNA"/>
</dbReference>
<dbReference type="Proteomes" id="UP001596956">
    <property type="component" value="Unassembled WGS sequence"/>
</dbReference>
<accession>A0ABW3BJW5</accession>
<keyword evidence="3" id="KW-1185">Reference proteome</keyword>
<evidence type="ECO:0000313" key="2">
    <source>
        <dbReference type="EMBL" id="MFD0803543.1"/>
    </source>
</evidence>
<evidence type="ECO:0000256" key="1">
    <source>
        <dbReference type="SAM" id="MobiDB-lite"/>
    </source>
</evidence>
<gene>
    <name evidence="2" type="ORF">ACFQZU_19790</name>
</gene>
<feature type="compositionally biased region" description="Basic and acidic residues" evidence="1">
    <location>
        <begin position="24"/>
        <end position="45"/>
    </location>
</feature>
<protein>
    <recommendedName>
        <fullName evidence="4">Transposase</fullName>
    </recommendedName>
</protein>
<sequence>DRAGRDSAVKDVGLLGALALTATEPRRRPPKVVHDARHAARDLRKSAVKAGKSADPRTRGASAKLPSGKR</sequence>
<proteinExistence type="predicted"/>
<organism evidence="2 3">
    <name type="scientific">Streptomonospora algeriensis</name>
    <dbReference type="NCBI Taxonomy" id="995084"/>
    <lineage>
        <taxon>Bacteria</taxon>
        <taxon>Bacillati</taxon>
        <taxon>Actinomycetota</taxon>
        <taxon>Actinomycetes</taxon>
        <taxon>Streptosporangiales</taxon>
        <taxon>Nocardiopsidaceae</taxon>
        <taxon>Streptomonospora</taxon>
    </lineage>
</organism>
<feature type="region of interest" description="Disordered" evidence="1">
    <location>
        <begin position="21"/>
        <end position="70"/>
    </location>
</feature>